<sequence length="45" mass="4864">MHPVSNEVVACPSFFRNTQRQHVGGCTERNELAGGRQGSLVACGY</sequence>
<accession>A0A0F9D505</accession>
<dbReference type="EMBL" id="LAZR01041083">
    <property type="protein sequence ID" value="KKL12891.1"/>
    <property type="molecule type" value="Genomic_DNA"/>
</dbReference>
<dbReference type="AlphaFoldDB" id="A0A0F9D505"/>
<comment type="caution">
    <text evidence="1">The sequence shown here is derived from an EMBL/GenBank/DDBJ whole genome shotgun (WGS) entry which is preliminary data.</text>
</comment>
<protein>
    <submittedName>
        <fullName evidence="1">Uncharacterized protein</fullName>
    </submittedName>
</protein>
<feature type="non-terminal residue" evidence="1">
    <location>
        <position position="45"/>
    </location>
</feature>
<gene>
    <name evidence="1" type="ORF">LCGC14_2531210</name>
</gene>
<proteinExistence type="predicted"/>
<reference evidence="1" key="1">
    <citation type="journal article" date="2015" name="Nature">
        <title>Complex archaea that bridge the gap between prokaryotes and eukaryotes.</title>
        <authorList>
            <person name="Spang A."/>
            <person name="Saw J.H."/>
            <person name="Jorgensen S.L."/>
            <person name="Zaremba-Niedzwiedzka K."/>
            <person name="Martijn J."/>
            <person name="Lind A.E."/>
            <person name="van Eijk R."/>
            <person name="Schleper C."/>
            <person name="Guy L."/>
            <person name="Ettema T.J."/>
        </authorList>
    </citation>
    <scope>NUCLEOTIDE SEQUENCE</scope>
</reference>
<evidence type="ECO:0000313" key="1">
    <source>
        <dbReference type="EMBL" id="KKL12891.1"/>
    </source>
</evidence>
<name>A0A0F9D505_9ZZZZ</name>
<organism evidence="1">
    <name type="scientific">marine sediment metagenome</name>
    <dbReference type="NCBI Taxonomy" id="412755"/>
    <lineage>
        <taxon>unclassified sequences</taxon>
        <taxon>metagenomes</taxon>
        <taxon>ecological metagenomes</taxon>
    </lineage>
</organism>